<dbReference type="Proteomes" id="UP000838756">
    <property type="component" value="Unassembled WGS sequence"/>
</dbReference>
<dbReference type="Gene3D" id="1.20.1280.50">
    <property type="match status" value="1"/>
</dbReference>
<name>A0A8S4SEW7_9NEOP</name>
<evidence type="ECO:0000256" key="1">
    <source>
        <dbReference type="ARBA" id="ARBA00004906"/>
    </source>
</evidence>
<organism evidence="4 5">
    <name type="scientific">Pararge aegeria aegeria</name>
    <dbReference type="NCBI Taxonomy" id="348720"/>
    <lineage>
        <taxon>Eukaryota</taxon>
        <taxon>Metazoa</taxon>
        <taxon>Ecdysozoa</taxon>
        <taxon>Arthropoda</taxon>
        <taxon>Hexapoda</taxon>
        <taxon>Insecta</taxon>
        <taxon>Pterygota</taxon>
        <taxon>Neoptera</taxon>
        <taxon>Endopterygota</taxon>
        <taxon>Lepidoptera</taxon>
        <taxon>Glossata</taxon>
        <taxon>Ditrysia</taxon>
        <taxon>Papilionoidea</taxon>
        <taxon>Nymphalidae</taxon>
        <taxon>Satyrinae</taxon>
        <taxon>Satyrini</taxon>
        <taxon>Parargina</taxon>
        <taxon>Pararge</taxon>
    </lineage>
</organism>
<evidence type="ECO:0000313" key="4">
    <source>
        <dbReference type="EMBL" id="CAH2260039.1"/>
    </source>
</evidence>
<evidence type="ECO:0000256" key="2">
    <source>
        <dbReference type="ARBA" id="ARBA00022786"/>
    </source>
</evidence>
<gene>
    <name evidence="4" type="primary">jg27854</name>
    <name evidence="4" type="ORF">PAEG_LOCUS23677</name>
</gene>
<dbReference type="InterPro" id="IPR052121">
    <property type="entry name" value="F-box_SCF_Substrate_Recog"/>
</dbReference>
<dbReference type="InterPro" id="IPR036047">
    <property type="entry name" value="F-box-like_dom_sf"/>
</dbReference>
<proteinExistence type="predicted"/>
<accession>A0A8S4SEW7</accession>
<evidence type="ECO:0000259" key="3">
    <source>
        <dbReference type="PROSITE" id="PS50181"/>
    </source>
</evidence>
<reference evidence="4" key="1">
    <citation type="submission" date="2022-03" db="EMBL/GenBank/DDBJ databases">
        <authorList>
            <person name="Lindestad O."/>
        </authorList>
    </citation>
    <scope>NUCLEOTIDE SEQUENCE</scope>
</reference>
<feature type="domain" description="F-box" evidence="3">
    <location>
        <begin position="29"/>
        <end position="79"/>
    </location>
</feature>
<comment type="caution">
    <text evidence="4">The sequence shown here is derived from an EMBL/GenBank/DDBJ whole genome shotgun (WGS) entry which is preliminary data.</text>
</comment>
<dbReference type="SMART" id="SM00256">
    <property type="entry name" value="FBOX"/>
    <property type="match status" value="1"/>
</dbReference>
<protein>
    <submittedName>
        <fullName evidence="4">Jg27854 protein</fullName>
    </submittedName>
</protein>
<dbReference type="PANTHER" id="PTHR46550:SF1">
    <property type="entry name" value="F-BOX PROTEIN 3"/>
    <property type="match status" value="1"/>
</dbReference>
<dbReference type="PANTHER" id="PTHR46550">
    <property type="entry name" value="F-BOX ONLY PROTEIN 3"/>
    <property type="match status" value="1"/>
</dbReference>
<keyword evidence="2" id="KW-0833">Ubl conjugation pathway</keyword>
<dbReference type="InterPro" id="IPR001810">
    <property type="entry name" value="F-box_dom"/>
</dbReference>
<comment type="pathway">
    <text evidence="1">Protein modification; protein ubiquitination.</text>
</comment>
<dbReference type="SUPFAM" id="SSF81383">
    <property type="entry name" value="F-box domain"/>
    <property type="match status" value="1"/>
</dbReference>
<dbReference type="GO" id="GO:0005737">
    <property type="term" value="C:cytoplasm"/>
    <property type="evidence" value="ECO:0007669"/>
    <property type="project" value="TreeGrafter"/>
</dbReference>
<dbReference type="AlphaFoldDB" id="A0A8S4SEW7"/>
<sequence>MAEDNIVIQASSSMLDHLKIVSDADDIQADYIVCLPNEVLLDIFSYLKPKHLVKCREVCWRWKNIVDSMLKSEVLWRKHCKIDFIDIYRSAYYKAHPELTWNNLYR</sequence>
<dbReference type="EMBL" id="CAKXAJ010026159">
    <property type="protein sequence ID" value="CAH2260039.1"/>
    <property type="molecule type" value="Genomic_DNA"/>
</dbReference>
<dbReference type="OrthoDB" id="2095648at2759"/>
<evidence type="ECO:0000313" key="5">
    <source>
        <dbReference type="Proteomes" id="UP000838756"/>
    </source>
</evidence>
<dbReference type="Pfam" id="PF12937">
    <property type="entry name" value="F-box-like"/>
    <property type="match status" value="1"/>
</dbReference>
<keyword evidence="5" id="KW-1185">Reference proteome</keyword>
<dbReference type="PROSITE" id="PS50181">
    <property type="entry name" value="FBOX"/>
    <property type="match status" value="1"/>
</dbReference>